<feature type="compositionally biased region" description="Low complexity" evidence="5">
    <location>
        <begin position="354"/>
        <end position="364"/>
    </location>
</feature>
<dbReference type="GO" id="GO:0005634">
    <property type="term" value="C:nucleus"/>
    <property type="evidence" value="ECO:0007669"/>
    <property type="project" value="UniProtKB-SubCell"/>
</dbReference>
<feature type="domain" description="HTH myb-type" evidence="6">
    <location>
        <begin position="95"/>
        <end position="155"/>
    </location>
</feature>
<dbReference type="InterPro" id="IPR009057">
    <property type="entry name" value="Homeodomain-like_sf"/>
</dbReference>
<dbReference type="PROSITE" id="PS51294">
    <property type="entry name" value="HTH_MYB"/>
    <property type="match status" value="1"/>
</dbReference>
<feature type="compositionally biased region" description="Polar residues" evidence="5">
    <location>
        <begin position="70"/>
        <end position="80"/>
    </location>
</feature>
<keyword evidence="3" id="KW-0804">Transcription</keyword>
<sequence length="434" mass="49278">MDDQRINISDEVQIVSRKASPPLSAHQKCSFFDLNEVAIDNDNSASSNENGHKISANTRCEVDEDEGSAEASSNNNVTNSEGKEVSGSIVRQYVRSKMPRLRWTPDLHLAFVHAVERLGGQERATPKLVLQLMNVRGLNIAHVKSHLQMYRSKKLDESGQVISRTNRLVHGKDEISEMYRRYNPYESLSRSHLLSPLAKTSSFDFRASSSRNQKWNFGNHPSLTRLWSNDQSSNQVREKMMSSSNYLYDHETYAGLSNSGIKGLISRATTHSVEGNVLFTGNGLTSCLEHPKISPVPSTQIIYSKAMPNNNSMFISAGLDETRLQKFQRLDERQMQHRVSTEVAMQKSEKEKCSPSLQLSLSPSIDNDKEMKHHRFQDAGKDIDTMLSLSLLPDMSRKISSLPNREQQHKDSKHDVERWDCNIYKQIETRPNWG</sequence>
<evidence type="ECO:0000256" key="4">
    <source>
        <dbReference type="ARBA" id="ARBA00023242"/>
    </source>
</evidence>
<accession>A0AAD8NCL4</accession>
<dbReference type="GO" id="GO:0003700">
    <property type="term" value="F:DNA-binding transcription factor activity"/>
    <property type="evidence" value="ECO:0007669"/>
    <property type="project" value="InterPro"/>
</dbReference>
<protein>
    <submittedName>
        <fullName evidence="7">Two-component response regulator ARR21</fullName>
    </submittedName>
</protein>
<dbReference type="FunFam" id="1.10.10.60:FF:000002">
    <property type="entry name" value="Myb family transcription factor"/>
    <property type="match status" value="1"/>
</dbReference>
<dbReference type="Pfam" id="PF00249">
    <property type="entry name" value="Myb_DNA-binding"/>
    <property type="match status" value="1"/>
</dbReference>
<evidence type="ECO:0000256" key="3">
    <source>
        <dbReference type="ARBA" id="ARBA00023163"/>
    </source>
</evidence>
<organism evidence="7 8">
    <name type="scientific">Heracleum sosnowskyi</name>
    <dbReference type="NCBI Taxonomy" id="360622"/>
    <lineage>
        <taxon>Eukaryota</taxon>
        <taxon>Viridiplantae</taxon>
        <taxon>Streptophyta</taxon>
        <taxon>Embryophyta</taxon>
        <taxon>Tracheophyta</taxon>
        <taxon>Spermatophyta</taxon>
        <taxon>Magnoliopsida</taxon>
        <taxon>eudicotyledons</taxon>
        <taxon>Gunneridae</taxon>
        <taxon>Pentapetalae</taxon>
        <taxon>asterids</taxon>
        <taxon>campanulids</taxon>
        <taxon>Apiales</taxon>
        <taxon>Apiaceae</taxon>
        <taxon>Apioideae</taxon>
        <taxon>apioid superclade</taxon>
        <taxon>Tordylieae</taxon>
        <taxon>Tordyliinae</taxon>
        <taxon>Heracleum</taxon>
    </lineage>
</organism>
<keyword evidence="8" id="KW-1185">Reference proteome</keyword>
<evidence type="ECO:0000256" key="1">
    <source>
        <dbReference type="ARBA" id="ARBA00004123"/>
    </source>
</evidence>
<dbReference type="GO" id="GO:0003677">
    <property type="term" value="F:DNA binding"/>
    <property type="evidence" value="ECO:0007669"/>
    <property type="project" value="InterPro"/>
</dbReference>
<dbReference type="PANTHER" id="PTHR31314">
    <property type="entry name" value="MYB FAMILY TRANSCRIPTION FACTOR PHL7-LIKE"/>
    <property type="match status" value="1"/>
</dbReference>
<dbReference type="NCBIfam" id="TIGR01557">
    <property type="entry name" value="myb_SHAQKYF"/>
    <property type="match status" value="1"/>
</dbReference>
<name>A0AAD8NCL4_9APIA</name>
<dbReference type="AlphaFoldDB" id="A0AAD8NCL4"/>
<proteinExistence type="predicted"/>
<dbReference type="InterPro" id="IPR006447">
    <property type="entry name" value="Myb_dom_plants"/>
</dbReference>
<keyword evidence="2" id="KW-0805">Transcription regulation</keyword>
<feature type="region of interest" description="Disordered" evidence="5">
    <location>
        <begin position="344"/>
        <end position="364"/>
    </location>
</feature>
<dbReference type="EMBL" id="JAUIZM010000001">
    <property type="protein sequence ID" value="KAK1404884.1"/>
    <property type="molecule type" value="Genomic_DNA"/>
</dbReference>
<evidence type="ECO:0000313" key="7">
    <source>
        <dbReference type="EMBL" id="KAK1404884.1"/>
    </source>
</evidence>
<dbReference type="InterPro" id="IPR001005">
    <property type="entry name" value="SANT/Myb"/>
</dbReference>
<reference evidence="7" key="2">
    <citation type="submission" date="2023-05" db="EMBL/GenBank/DDBJ databases">
        <authorList>
            <person name="Schelkunov M.I."/>
        </authorList>
    </citation>
    <scope>NUCLEOTIDE SEQUENCE</scope>
    <source>
        <strain evidence="7">Hsosn_3</strain>
        <tissue evidence="7">Leaf</tissue>
    </source>
</reference>
<dbReference type="Proteomes" id="UP001237642">
    <property type="component" value="Unassembled WGS sequence"/>
</dbReference>
<reference evidence="7" key="1">
    <citation type="submission" date="2023-02" db="EMBL/GenBank/DDBJ databases">
        <title>Genome of toxic invasive species Heracleum sosnowskyi carries increased number of genes despite the absence of recent whole-genome duplications.</title>
        <authorList>
            <person name="Schelkunov M."/>
            <person name="Shtratnikova V."/>
            <person name="Makarenko M."/>
            <person name="Klepikova A."/>
            <person name="Omelchenko D."/>
            <person name="Novikova G."/>
            <person name="Obukhova E."/>
            <person name="Bogdanov V."/>
            <person name="Penin A."/>
            <person name="Logacheva M."/>
        </authorList>
    </citation>
    <scope>NUCLEOTIDE SEQUENCE</scope>
    <source>
        <strain evidence="7">Hsosn_3</strain>
        <tissue evidence="7">Leaf</tissue>
    </source>
</reference>
<evidence type="ECO:0000313" key="8">
    <source>
        <dbReference type="Proteomes" id="UP001237642"/>
    </source>
</evidence>
<feature type="region of interest" description="Disordered" evidence="5">
    <location>
        <begin position="60"/>
        <end position="86"/>
    </location>
</feature>
<evidence type="ECO:0000259" key="6">
    <source>
        <dbReference type="PROSITE" id="PS51294"/>
    </source>
</evidence>
<dbReference type="InterPro" id="IPR017930">
    <property type="entry name" value="Myb_dom"/>
</dbReference>
<keyword evidence="4" id="KW-0539">Nucleus</keyword>
<evidence type="ECO:0000256" key="2">
    <source>
        <dbReference type="ARBA" id="ARBA00023015"/>
    </source>
</evidence>
<dbReference type="PANTHER" id="PTHR31314:SF174">
    <property type="entry name" value="OS02G0241200 PROTEIN"/>
    <property type="match status" value="1"/>
</dbReference>
<dbReference type="InterPro" id="IPR046955">
    <property type="entry name" value="PHR1-like"/>
</dbReference>
<gene>
    <name evidence="7" type="ORF">POM88_004489</name>
</gene>
<comment type="caution">
    <text evidence="7">The sequence shown here is derived from an EMBL/GenBank/DDBJ whole genome shotgun (WGS) entry which is preliminary data.</text>
</comment>
<dbReference type="SUPFAM" id="SSF46689">
    <property type="entry name" value="Homeodomain-like"/>
    <property type="match status" value="1"/>
</dbReference>
<comment type="subcellular location">
    <subcellularLocation>
        <location evidence="1">Nucleus</location>
    </subcellularLocation>
</comment>
<dbReference type="Gene3D" id="1.10.10.60">
    <property type="entry name" value="Homeodomain-like"/>
    <property type="match status" value="1"/>
</dbReference>
<evidence type="ECO:0000256" key="5">
    <source>
        <dbReference type="SAM" id="MobiDB-lite"/>
    </source>
</evidence>